<feature type="domain" description="Peptidase M12B propeptide" evidence="3">
    <location>
        <begin position="83"/>
        <end position="174"/>
    </location>
</feature>
<comment type="caution">
    <text evidence="4">The sequence shown here is derived from an EMBL/GenBank/DDBJ whole genome shotgun (WGS) entry which is preliminary data.</text>
</comment>
<keyword evidence="1" id="KW-1015">Disulfide bond</keyword>
<proteinExistence type="predicted"/>
<sequence>MHRGTSLLLILCALVSDVPGPASGACVPWQALRSIEADLLTWQNTWPRATGILLAGASCYSKGISALMLRSCVGPGLGRSALDIVHPVRVDAGGSFLSYELWPRVLRKRDVSATQASSAFYQLQYQGRELLFNLTTNPYLLAPGFVSEIRRRSSLGHMHIRTRAPTCHLLGDVQDPELEGGFAAISACDGLRGVFQLSNEDYFIEPLHGVPAQTGHAQPHVVYKHQVPEQRGQQDNSRAPGTCGVQGMYLLMELW</sequence>
<dbReference type="PANTHER" id="PTHR11905">
    <property type="entry name" value="ADAM A DISINTEGRIN AND METALLOPROTEASE DOMAIN"/>
    <property type="match status" value="1"/>
</dbReference>
<dbReference type="PANTHER" id="PTHR11905:SF159">
    <property type="entry name" value="ADAM METALLOPROTEASE"/>
    <property type="match status" value="1"/>
</dbReference>
<organism evidence="4 5">
    <name type="scientific">Myodes glareolus</name>
    <name type="common">Bank vole</name>
    <name type="synonym">Clethrionomys glareolus</name>
    <dbReference type="NCBI Taxonomy" id="447135"/>
    <lineage>
        <taxon>Eukaryota</taxon>
        <taxon>Metazoa</taxon>
        <taxon>Chordata</taxon>
        <taxon>Craniata</taxon>
        <taxon>Vertebrata</taxon>
        <taxon>Euteleostomi</taxon>
        <taxon>Mammalia</taxon>
        <taxon>Eutheria</taxon>
        <taxon>Euarchontoglires</taxon>
        <taxon>Glires</taxon>
        <taxon>Rodentia</taxon>
        <taxon>Myomorpha</taxon>
        <taxon>Muroidea</taxon>
        <taxon>Cricetidae</taxon>
        <taxon>Arvicolinae</taxon>
        <taxon>Myodes</taxon>
    </lineage>
</organism>
<keyword evidence="2" id="KW-0732">Signal</keyword>
<evidence type="ECO:0000313" key="5">
    <source>
        <dbReference type="Proteomes" id="UP001488838"/>
    </source>
</evidence>
<gene>
    <name evidence="4" type="ORF">U0070_024556</name>
</gene>
<evidence type="ECO:0000259" key="3">
    <source>
        <dbReference type="Pfam" id="PF01562"/>
    </source>
</evidence>
<name>A0AAW0I3J1_MYOGA</name>
<dbReference type="Pfam" id="PF01562">
    <property type="entry name" value="Pep_M12B_propep"/>
    <property type="match status" value="1"/>
</dbReference>
<protein>
    <recommendedName>
        <fullName evidence="3">Peptidase M12B propeptide domain-containing protein</fullName>
    </recommendedName>
</protein>
<dbReference type="Proteomes" id="UP001488838">
    <property type="component" value="Unassembled WGS sequence"/>
</dbReference>
<evidence type="ECO:0000313" key="4">
    <source>
        <dbReference type="EMBL" id="KAK7808750.1"/>
    </source>
</evidence>
<feature type="chain" id="PRO_5043810535" description="Peptidase M12B propeptide domain-containing protein" evidence="2">
    <location>
        <begin position="25"/>
        <end position="255"/>
    </location>
</feature>
<dbReference type="InterPro" id="IPR002870">
    <property type="entry name" value="Peptidase_M12B_N"/>
</dbReference>
<dbReference type="AlphaFoldDB" id="A0AAW0I3J1"/>
<feature type="signal peptide" evidence="2">
    <location>
        <begin position="1"/>
        <end position="24"/>
    </location>
</feature>
<evidence type="ECO:0000256" key="2">
    <source>
        <dbReference type="SAM" id="SignalP"/>
    </source>
</evidence>
<feature type="non-terminal residue" evidence="4">
    <location>
        <position position="255"/>
    </location>
</feature>
<keyword evidence="5" id="KW-1185">Reference proteome</keyword>
<dbReference type="EMBL" id="JBBHLL010000231">
    <property type="protein sequence ID" value="KAK7808750.1"/>
    <property type="molecule type" value="Genomic_DNA"/>
</dbReference>
<reference evidence="4 5" key="1">
    <citation type="journal article" date="2023" name="bioRxiv">
        <title>Conserved and derived expression patterns and positive selection on dental genes reveal complex evolutionary context of ever-growing rodent molars.</title>
        <authorList>
            <person name="Calamari Z.T."/>
            <person name="Song A."/>
            <person name="Cohen E."/>
            <person name="Akter M."/>
            <person name="Roy R.D."/>
            <person name="Hallikas O."/>
            <person name="Christensen M.M."/>
            <person name="Li P."/>
            <person name="Marangoni P."/>
            <person name="Jernvall J."/>
            <person name="Klein O.D."/>
        </authorList>
    </citation>
    <scope>NUCLEOTIDE SEQUENCE [LARGE SCALE GENOMIC DNA]</scope>
    <source>
        <strain evidence="4">V071</strain>
    </source>
</reference>
<accession>A0AAW0I3J1</accession>
<evidence type="ECO:0000256" key="1">
    <source>
        <dbReference type="ARBA" id="ARBA00023157"/>
    </source>
</evidence>